<dbReference type="InterPro" id="IPR013221">
    <property type="entry name" value="Mur_ligase_cen"/>
</dbReference>
<evidence type="ECO:0000259" key="5">
    <source>
        <dbReference type="Pfam" id="PF08245"/>
    </source>
</evidence>
<dbReference type="InterPro" id="IPR036565">
    <property type="entry name" value="Mur-like_cat_sf"/>
</dbReference>
<dbReference type="RefSeq" id="WP_376828694.1">
    <property type="nucleotide sequence ID" value="NZ_JBHLWR010000004.1"/>
</dbReference>
<dbReference type="InterPro" id="IPR051046">
    <property type="entry name" value="MurCDEF_CellWall_CoF430Synth"/>
</dbReference>
<evidence type="ECO:0000256" key="3">
    <source>
        <dbReference type="ARBA" id="ARBA00022840"/>
    </source>
</evidence>
<protein>
    <submittedName>
        <fullName evidence="6">UDP-N-acetylmuramoyl-tripeptide--D-alanyl-D-alanine ligase</fullName>
        <ecNumber evidence="6">6.3.2.10</ecNumber>
    </submittedName>
</protein>
<reference evidence="7" key="1">
    <citation type="journal article" date="2019" name="Int. J. Syst. Evol. Microbiol.">
        <title>The Global Catalogue of Microorganisms (GCM) 10K type strain sequencing project: providing services to taxonomists for standard genome sequencing and annotation.</title>
        <authorList>
            <consortium name="The Broad Institute Genomics Platform"/>
            <consortium name="The Broad Institute Genome Sequencing Center for Infectious Disease"/>
            <person name="Wu L."/>
            <person name="Ma J."/>
        </authorList>
    </citation>
    <scope>NUCLEOTIDE SEQUENCE [LARGE SCALE GENOMIC DNA]</scope>
    <source>
        <strain evidence="7">CCM 7941</strain>
    </source>
</reference>
<dbReference type="InterPro" id="IPR004101">
    <property type="entry name" value="Mur_ligase_C"/>
</dbReference>
<keyword evidence="1 6" id="KW-0436">Ligase</keyword>
<dbReference type="PANTHER" id="PTHR43024">
    <property type="entry name" value="UDP-N-ACETYLMURAMOYL-TRIPEPTIDE--D-ALANYL-D-ALANINE LIGASE"/>
    <property type="match status" value="1"/>
</dbReference>
<dbReference type="EMBL" id="JBHRUV010000038">
    <property type="protein sequence ID" value="MFC3266418.1"/>
    <property type="molecule type" value="Genomic_DNA"/>
</dbReference>
<feature type="domain" description="Mur ligase C-terminal" evidence="4">
    <location>
        <begin position="366"/>
        <end position="479"/>
    </location>
</feature>
<comment type="caution">
    <text evidence="6">The sequence shown here is derived from an EMBL/GenBank/DDBJ whole genome shotgun (WGS) entry which is preliminary data.</text>
</comment>
<dbReference type="Gene3D" id="3.40.1190.10">
    <property type="entry name" value="Mur-like, catalytic domain"/>
    <property type="match status" value="1"/>
</dbReference>
<dbReference type="Proteomes" id="UP001595536">
    <property type="component" value="Unassembled WGS sequence"/>
</dbReference>
<keyword evidence="7" id="KW-1185">Reference proteome</keyword>
<dbReference type="InterPro" id="IPR036615">
    <property type="entry name" value="Mur_ligase_C_dom_sf"/>
</dbReference>
<organism evidence="6 7">
    <name type="scientific">Camelimonas abortus</name>
    <dbReference type="NCBI Taxonomy" id="1017184"/>
    <lineage>
        <taxon>Bacteria</taxon>
        <taxon>Pseudomonadati</taxon>
        <taxon>Pseudomonadota</taxon>
        <taxon>Alphaproteobacteria</taxon>
        <taxon>Hyphomicrobiales</taxon>
        <taxon>Chelatococcaceae</taxon>
        <taxon>Camelimonas</taxon>
    </lineage>
</organism>
<evidence type="ECO:0000256" key="1">
    <source>
        <dbReference type="ARBA" id="ARBA00022598"/>
    </source>
</evidence>
<accession>A0ABV7LH02</accession>
<dbReference type="PANTHER" id="PTHR43024:SF1">
    <property type="entry name" value="UDP-N-ACETYLMURAMOYL-TRIPEPTIDE--D-ALANYL-D-ALANINE LIGASE"/>
    <property type="match status" value="1"/>
</dbReference>
<evidence type="ECO:0000313" key="6">
    <source>
        <dbReference type="EMBL" id="MFC3266418.1"/>
    </source>
</evidence>
<feature type="domain" description="Mur ligase central" evidence="5">
    <location>
        <begin position="145"/>
        <end position="328"/>
    </location>
</feature>
<proteinExistence type="predicted"/>
<dbReference type="EC" id="6.3.2.10" evidence="6"/>
<dbReference type="SUPFAM" id="SSF53244">
    <property type="entry name" value="MurD-like peptide ligases, peptide-binding domain"/>
    <property type="match status" value="1"/>
</dbReference>
<gene>
    <name evidence="6" type="primary">murF</name>
    <name evidence="6" type="ORF">ACFOEX_08640</name>
</gene>
<dbReference type="GO" id="GO:0047480">
    <property type="term" value="F:UDP-N-acetylmuramoyl-tripeptide-D-alanyl-D-alanine ligase activity"/>
    <property type="evidence" value="ECO:0007669"/>
    <property type="project" value="UniProtKB-EC"/>
</dbReference>
<name>A0ABV7LH02_9HYPH</name>
<sequence>MTAPIEPIDLQDPGPASPIAAHGKSFQAACWTAREVLAATGGHWAAGRAAGPFWRAAGVCIALSEMRPGDMVAVRGADNTGVALARLGRAPFLPQAPIVDAGTAASQLAALPPGAPVLVAPAIREAVAGLGVWARRHRSGKVVGVTGSAGKTTMVALIAHALRLWGVTGASRGSANMQMGIAWNLASMPGDAAFRVVEMAIGGMRANTAIARPDVAIVTNIAPAHLQYHRDVDEIARRKARIFEGMRPGAVAVLYMDMPQFALLERAARQAGLRVVSYGRATSADVRLTEYAGQQRMVSLSLRGRPIGFRMSAPGEHMALNAAGCVAVLDALGLPAEHAAPFFATFAPVAGRGVIRDLTVDGRVIRLVDESYNANPASMAAAIAMTRDLQPPAPGGRRLFVLGDMRELGPDSRRLHADLAGAVLDGRPDLVILCGEEMTSLRDALAGRTQTLWAADVTELAPLVRAELRSGDLVLVKSSAGTRLDRLAAALVAASARGASAGDAGCHDVSRDY</sequence>
<evidence type="ECO:0000313" key="7">
    <source>
        <dbReference type="Proteomes" id="UP001595536"/>
    </source>
</evidence>
<dbReference type="Gene3D" id="3.90.190.20">
    <property type="entry name" value="Mur ligase, C-terminal domain"/>
    <property type="match status" value="1"/>
</dbReference>
<dbReference type="Pfam" id="PF08245">
    <property type="entry name" value="Mur_ligase_M"/>
    <property type="match status" value="1"/>
</dbReference>
<keyword evidence="3" id="KW-0067">ATP-binding</keyword>
<dbReference type="SUPFAM" id="SSF53623">
    <property type="entry name" value="MurD-like peptide ligases, catalytic domain"/>
    <property type="match status" value="1"/>
</dbReference>
<evidence type="ECO:0000256" key="2">
    <source>
        <dbReference type="ARBA" id="ARBA00022741"/>
    </source>
</evidence>
<keyword evidence="2" id="KW-0547">Nucleotide-binding</keyword>
<evidence type="ECO:0000259" key="4">
    <source>
        <dbReference type="Pfam" id="PF02875"/>
    </source>
</evidence>
<dbReference type="Pfam" id="PF02875">
    <property type="entry name" value="Mur_ligase_C"/>
    <property type="match status" value="1"/>
</dbReference>